<evidence type="ECO:0000313" key="6">
    <source>
        <dbReference type="EMBL" id="CEO52940.1"/>
    </source>
</evidence>
<dbReference type="Pfam" id="PF17109">
    <property type="entry name" value="Goodbye"/>
    <property type="match status" value="1"/>
</dbReference>
<reference evidence="6" key="1">
    <citation type="submission" date="2015-01" db="EMBL/GenBank/DDBJ databases">
        <authorList>
            <person name="Durling Mikael"/>
        </authorList>
    </citation>
    <scope>NUCLEOTIDE SEQUENCE</scope>
</reference>
<accession>A0A0B7KDE5</accession>
<dbReference type="InterPro" id="IPR027417">
    <property type="entry name" value="P-loop_NTPase"/>
</dbReference>
<protein>
    <submittedName>
        <fullName evidence="6">Uncharacterized protein</fullName>
    </submittedName>
</protein>
<feature type="domain" description="Fungal STAND N-terminal Goodbye" evidence="4">
    <location>
        <begin position="34"/>
        <end position="152"/>
    </location>
</feature>
<gene>
    <name evidence="6" type="ORF">BN869_000008998_1</name>
</gene>
<feature type="repeat" description="TPR" evidence="2">
    <location>
        <begin position="969"/>
        <end position="1002"/>
    </location>
</feature>
<evidence type="ECO:0000259" key="5">
    <source>
        <dbReference type="Pfam" id="PF24883"/>
    </source>
</evidence>
<dbReference type="InterPro" id="IPR056884">
    <property type="entry name" value="NPHP3-like_N"/>
</dbReference>
<feature type="compositionally biased region" description="Polar residues" evidence="3">
    <location>
        <begin position="653"/>
        <end position="669"/>
    </location>
</feature>
<feature type="compositionally biased region" description="Polar residues" evidence="3">
    <location>
        <begin position="683"/>
        <end position="698"/>
    </location>
</feature>
<name>A0A0B7KDE5_BIOOC</name>
<evidence type="ECO:0000256" key="2">
    <source>
        <dbReference type="PROSITE-ProRule" id="PRU00339"/>
    </source>
</evidence>
<dbReference type="Gene3D" id="3.40.50.300">
    <property type="entry name" value="P-loop containing nucleotide triphosphate hydrolases"/>
    <property type="match status" value="1"/>
</dbReference>
<dbReference type="Pfam" id="PF24883">
    <property type="entry name" value="NPHP3_N"/>
    <property type="match status" value="1"/>
</dbReference>
<dbReference type="PANTHER" id="PTHR10039:SF17">
    <property type="entry name" value="FUNGAL STAND N-TERMINAL GOODBYE DOMAIN-CONTAINING PROTEIN-RELATED"/>
    <property type="match status" value="1"/>
</dbReference>
<feature type="region of interest" description="Disordered" evidence="3">
    <location>
        <begin position="1"/>
        <end position="21"/>
    </location>
</feature>
<dbReference type="EMBL" id="CDPU01000032">
    <property type="protein sequence ID" value="CEO52940.1"/>
    <property type="molecule type" value="Genomic_DNA"/>
</dbReference>
<dbReference type="SUPFAM" id="SSF52540">
    <property type="entry name" value="P-loop containing nucleoside triphosphate hydrolases"/>
    <property type="match status" value="1"/>
</dbReference>
<keyword evidence="2" id="KW-0802">TPR repeat</keyword>
<evidence type="ECO:0000256" key="3">
    <source>
        <dbReference type="SAM" id="MobiDB-lite"/>
    </source>
</evidence>
<feature type="region of interest" description="Disordered" evidence="3">
    <location>
        <begin position="643"/>
        <end position="711"/>
    </location>
</feature>
<dbReference type="InterPro" id="IPR011990">
    <property type="entry name" value="TPR-like_helical_dom_sf"/>
</dbReference>
<dbReference type="PANTHER" id="PTHR10039">
    <property type="entry name" value="AMELOGENIN"/>
    <property type="match status" value="1"/>
</dbReference>
<keyword evidence="1" id="KW-0677">Repeat</keyword>
<dbReference type="PROSITE" id="PS50293">
    <property type="entry name" value="TPR_REGION"/>
    <property type="match status" value="1"/>
</dbReference>
<sequence>MGEPPKYSPQGEPPKYSPTPHATVEDQFAAVLVDAAKQYQESSGQSLEEFLKPPMKSIDELKAQLVTQNDKFSSFREKRHHIFGALSAMLEPVQVIGEVVGGALSETYPPVQTVFSAVAYLINAANNVSSMYDKIVELFENLKGFTLRLDLYLQSEMSPALRGHVVSILASLFQVLVLSTKEIKRGRVKAYFKGLFGAGSPVQPALENLKNLTQTEALHVQAEIYKDTKRMGLTTDRVESLVNEVNENVQSLRSEYRERTTLAQQDKIRDILVPSPFPEDYYSLFTKSLVRGTGEWLLKDEGVKSWLSGQTKYLWISGGAGTGKSFLATRLISQATEDLQHVGYFYFRANDPETRSVLQALRDVAYQLSESDAYYGKQIVRNLYSGDDIKTLSSAYRRLFIEPFEKDKRGRNFYVFLDGIDEADTSEMEEFLSLLTPEPDEQQSNGMSKVHLALIGRSYMSEQVTQFLDPDEKSNQVSTTLVTPERNAKDVGAFIEYEISNSRILSRSTPEFRKEIIDEMVKRVDGLFILAKLMLADVNRARRPSSILKSLKTYPREINAILQKTLSDLASTMSDEEATDLNEMLMWVACAEQALTLEQLEAALIMKYGDLPFRFEELLRGQYACFFDLQREDGLTTDDLIKDHERTHHRARSQGSTPGDRSRRSSSAGKDSPSRRVHPAQKLINSQRRQTSPSSLGTSPPDRAFSPSRSPGLRALAFETQELEFRSNKATTTVNLFHTSLREFFRDHDTTTTIRHENEAVTVGFPPIDAKIHVLKTCIRIFSDKKWFNEQKLRYRRKGIKQYAAWYWQEHLEAIDLSKVSREDKKEIGPQLYKMLTDEQMIYEWTIMYEENDEGLEVLADKSIRVLLQWMGDADVLAGLEPKARDWARQAVDTPTGIYQAIGRFYAKAWLAADFELYIPANFCFKIVQTIAFMDKGYSWADSQCRWSSIPLADRIAKAAEWTGLPKNAQWYRRIGSSYLTSGEHHKALYFYDKALELDSNSVESRGRKAFCLFKDELYEKALDLSLECEAAEIKAINEGKLSTEHLAESRWRLYKDQFVIAQCYYLTDQVNASVRYFEKAIQSAEIVLLRKSERFEAVIAYLRILAVENRHADMMKLVEDLSLKATSRSREQSRLVDLFLSEYNMPLVQEWLPKAACKVDQSEFLLQKFDMAIGAAHAVRNTLKELYLRLAIGATLMLKRDNDGAIEIFERISLVEFRPRGNVPTRQAHAISFQRLASLYKQKVLHIGIKSNGADVWIERLETVMDRQGAQQNLDMPASMLGSDVNTAAIYLSLFYRLRGRAAEAKKLLGALIVESCEILEDDELRNDQFALENLVKLFTAADDVENATALAVSMRKVNPQESIRTDTVSPVESREFPEPKLPDIQSSNRSCGQCLETIPHHEEFSFCRFCLDSFCVRCLKMIKTDNAAVDIRGDEVVCRSTHDWFSVPPLNKILHTGQMLFGDLDVRDFVEWKNGIKRQWDAERKKPSKV</sequence>
<dbReference type="Gene3D" id="1.25.40.10">
    <property type="entry name" value="Tetratricopeptide repeat domain"/>
    <property type="match status" value="1"/>
</dbReference>
<feature type="domain" description="Nephrocystin 3-like N-terminal" evidence="5">
    <location>
        <begin position="292"/>
        <end position="453"/>
    </location>
</feature>
<evidence type="ECO:0000256" key="1">
    <source>
        <dbReference type="ARBA" id="ARBA00022737"/>
    </source>
</evidence>
<dbReference type="InterPro" id="IPR019734">
    <property type="entry name" value="TPR_rpt"/>
</dbReference>
<evidence type="ECO:0000259" key="4">
    <source>
        <dbReference type="Pfam" id="PF17109"/>
    </source>
</evidence>
<dbReference type="SMART" id="SM00028">
    <property type="entry name" value="TPR"/>
    <property type="match status" value="2"/>
</dbReference>
<organism evidence="6">
    <name type="scientific">Bionectria ochroleuca</name>
    <name type="common">Gliocladium roseum</name>
    <dbReference type="NCBI Taxonomy" id="29856"/>
    <lineage>
        <taxon>Eukaryota</taxon>
        <taxon>Fungi</taxon>
        <taxon>Dikarya</taxon>
        <taxon>Ascomycota</taxon>
        <taxon>Pezizomycotina</taxon>
        <taxon>Sordariomycetes</taxon>
        <taxon>Hypocreomycetidae</taxon>
        <taxon>Hypocreales</taxon>
        <taxon>Bionectriaceae</taxon>
        <taxon>Clonostachys</taxon>
    </lineage>
</organism>
<dbReference type="SUPFAM" id="SSF48452">
    <property type="entry name" value="TPR-like"/>
    <property type="match status" value="1"/>
</dbReference>
<dbReference type="PROSITE" id="PS50005">
    <property type="entry name" value="TPR"/>
    <property type="match status" value="1"/>
</dbReference>
<dbReference type="InterPro" id="IPR031350">
    <property type="entry name" value="Goodbye_dom"/>
</dbReference>
<proteinExistence type="predicted"/>